<proteinExistence type="predicted"/>
<comment type="caution">
    <text evidence="2">The sequence shown here is derived from an EMBL/GenBank/DDBJ whole genome shotgun (WGS) entry which is preliminary data.</text>
</comment>
<evidence type="ECO:0000313" key="2">
    <source>
        <dbReference type="EMBL" id="PVD38799.1"/>
    </source>
</evidence>
<organism evidence="2 3">
    <name type="scientific">Pomacea canaliculata</name>
    <name type="common">Golden apple snail</name>
    <dbReference type="NCBI Taxonomy" id="400727"/>
    <lineage>
        <taxon>Eukaryota</taxon>
        <taxon>Metazoa</taxon>
        <taxon>Spiralia</taxon>
        <taxon>Lophotrochozoa</taxon>
        <taxon>Mollusca</taxon>
        <taxon>Gastropoda</taxon>
        <taxon>Caenogastropoda</taxon>
        <taxon>Architaenioglossa</taxon>
        <taxon>Ampullarioidea</taxon>
        <taxon>Ampullariidae</taxon>
        <taxon>Pomacea</taxon>
    </lineage>
</organism>
<evidence type="ECO:0000256" key="1">
    <source>
        <dbReference type="SAM" id="MobiDB-lite"/>
    </source>
</evidence>
<sequence length="96" mass="9990">MSVLRQAATGGCRQGQAGNVKMSSDKPGLSLYQPHARGQGSGSLPTIVECDSCALDVVTVDDHECGSITMLLSEQRTRISSSADNERGNACGAIVH</sequence>
<protein>
    <submittedName>
        <fullName evidence="2">Uncharacterized protein</fullName>
    </submittedName>
</protein>
<keyword evidence="3" id="KW-1185">Reference proteome</keyword>
<dbReference type="EMBL" id="PZQS01000001">
    <property type="protein sequence ID" value="PVD38799.1"/>
    <property type="molecule type" value="Genomic_DNA"/>
</dbReference>
<feature type="region of interest" description="Disordered" evidence="1">
    <location>
        <begin position="1"/>
        <end position="40"/>
    </location>
</feature>
<reference evidence="2 3" key="1">
    <citation type="submission" date="2018-04" db="EMBL/GenBank/DDBJ databases">
        <title>The genome of golden apple snail Pomacea canaliculata provides insight into stress tolerance and invasive adaptation.</title>
        <authorList>
            <person name="Liu C."/>
            <person name="Liu B."/>
            <person name="Ren Y."/>
            <person name="Zhang Y."/>
            <person name="Wang H."/>
            <person name="Li S."/>
            <person name="Jiang F."/>
            <person name="Yin L."/>
            <person name="Zhang G."/>
            <person name="Qian W."/>
            <person name="Fan W."/>
        </authorList>
    </citation>
    <scope>NUCLEOTIDE SEQUENCE [LARGE SCALE GENOMIC DNA]</scope>
    <source>
        <strain evidence="2">SZHN2017</strain>
        <tissue evidence="2">Muscle</tissue>
    </source>
</reference>
<dbReference type="Proteomes" id="UP000245119">
    <property type="component" value="Linkage Group LG1"/>
</dbReference>
<accession>A0A2T7PZG3</accession>
<dbReference type="AlphaFoldDB" id="A0A2T7PZG3"/>
<name>A0A2T7PZG3_POMCA</name>
<evidence type="ECO:0000313" key="3">
    <source>
        <dbReference type="Proteomes" id="UP000245119"/>
    </source>
</evidence>
<gene>
    <name evidence="2" type="ORF">C0Q70_01422</name>
</gene>